<dbReference type="Proteomes" id="UP000824081">
    <property type="component" value="Unassembled WGS sequence"/>
</dbReference>
<evidence type="ECO:0000256" key="5">
    <source>
        <dbReference type="ARBA" id="ARBA00035648"/>
    </source>
</evidence>
<dbReference type="GO" id="GO:0004521">
    <property type="term" value="F:RNA endonuclease activity"/>
    <property type="evidence" value="ECO:0007669"/>
    <property type="project" value="InterPro"/>
</dbReference>
<comment type="similarity">
    <text evidence="5">Belongs to the YicC/YloC family.</text>
</comment>
<dbReference type="Pfam" id="PF03755">
    <property type="entry name" value="YicC-like_N"/>
    <property type="match status" value="1"/>
</dbReference>
<protein>
    <submittedName>
        <fullName evidence="8">YicC family protein</fullName>
    </submittedName>
</protein>
<dbReference type="PANTHER" id="PTHR30636:SF3">
    <property type="entry name" value="UPF0701 PROTEIN YICC"/>
    <property type="match status" value="1"/>
</dbReference>
<comment type="cofactor">
    <cofactor evidence="1">
        <name>a divalent metal cation</name>
        <dbReference type="ChEBI" id="CHEBI:60240"/>
    </cofactor>
</comment>
<keyword evidence="2" id="KW-0540">Nuclease</keyword>
<dbReference type="PANTHER" id="PTHR30636">
    <property type="entry name" value="UPF0701 PROTEIN YICC"/>
    <property type="match status" value="1"/>
</dbReference>
<reference evidence="8" key="2">
    <citation type="journal article" date="2021" name="PeerJ">
        <title>Extensive microbial diversity within the chicken gut microbiome revealed by metagenomics and culture.</title>
        <authorList>
            <person name="Gilroy R."/>
            <person name="Ravi A."/>
            <person name="Getino M."/>
            <person name="Pursley I."/>
            <person name="Horton D.L."/>
            <person name="Alikhan N.F."/>
            <person name="Baker D."/>
            <person name="Gharbi K."/>
            <person name="Hall N."/>
            <person name="Watson M."/>
            <person name="Adriaenssens E.M."/>
            <person name="Foster-Nyarko E."/>
            <person name="Jarju S."/>
            <person name="Secka A."/>
            <person name="Antonio M."/>
            <person name="Oren A."/>
            <person name="Chaudhuri R.R."/>
            <person name="La Ragione R."/>
            <person name="Hildebrand F."/>
            <person name="Pallen M.J."/>
        </authorList>
    </citation>
    <scope>NUCLEOTIDE SEQUENCE</scope>
    <source>
        <strain evidence="8">11687</strain>
    </source>
</reference>
<feature type="domain" description="Endoribonuclease YicC-like C-terminal" evidence="7">
    <location>
        <begin position="174"/>
        <end position="291"/>
    </location>
</feature>
<accession>A0A9D1SG76</accession>
<dbReference type="NCBIfam" id="TIGR00255">
    <property type="entry name" value="YicC/YloC family endoribonuclease"/>
    <property type="match status" value="1"/>
</dbReference>
<dbReference type="EMBL" id="DVMZ01000106">
    <property type="protein sequence ID" value="HIU59254.1"/>
    <property type="molecule type" value="Genomic_DNA"/>
</dbReference>
<gene>
    <name evidence="8" type="ORF">IAC57_04030</name>
</gene>
<dbReference type="GO" id="GO:0016787">
    <property type="term" value="F:hydrolase activity"/>
    <property type="evidence" value="ECO:0007669"/>
    <property type="project" value="UniProtKB-KW"/>
</dbReference>
<evidence type="ECO:0000259" key="6">
    <source>
        <dbReference type="Pfam" id="PF03755"/>
    </source>
</evidence>
<reference evidence="8" key="1">
    <citation type="submission" date="2020-10" db="EMBL/GenBank/DDBJ databases">
        <authorList>
            <person name="Gilroy R."/>
        </authorList>
    </citation>
    <scope>NUCLEOTIDE SEQUENCE</scope>
    <source>
        <strain evidence="8">11687</strain>
    </source>
</reference>
<keyword evidence="3" id="KW-0255">Endonuclease</keyword>
<organism evidence="8 9">
    <name type="scientific">Candidatus Scatosoma pullistercoris</name>
    <dbReference type="NCBI Taxonomy" id="2840934"/>
    <lineage>
        <taxon>Bacteria</taxon>
        <taxon>Bacillati</taxon>
        <taxon>Bacillota</taxon>
        <taxon>Clostridia</taxon>
        <taxon>Candidatus Scatosoma</taxon>
    </lineage>
</organism>
<dbReference type="InterPro" id="IPR005229">
    <property type="entry name" value="YicC/YloC-like"/>
</dbReference>
<proteinExistence type="inferred from homology"/>
<evidence type="ECO:0000256" key="2">
    <source>
        <dbReference type="ARBA" id="ARBA00022722"/>
    </source>
</evidence>
<evidence type="ECO:0000256" key="3">
    <source>
        <dbReference type="ARBA" id="ARBA00022759"/>
    </source>
</evidence>
<dbReference type="InterPro" id="IPR013551">
    <property type="entry name" value="YicC-like_C"/>
</dbReference>
<name>A0A9D1SG76_9FIRM</name>
<comment type="caution">
    <text evidence="8">The sequence shown here is derived from an EMBL/GenBank/DDBJ whole genome shotgun (WGS) entry which is preliminary data.</text>
</comment>
<dbReference type="InterPro" id="IPR013527">
    <property type="entry name" value="YicC-like_N"/>
</dbReference>
<evidence type="ECO:0000313" key="9">
    <source>
        <dbReference type="Proteomes" id="UP000824081"/>
    </source>
</evidence>
<evidence type="ECO:0000256" key="4">
    <source>
        <dbReference type="ARBA" id="ARBA00022801"/>
    </source>
</evidence>
<evidence type="ECO:0000259" key="7">
    <source>
        <dbReference type="Pfam" id="PF08340"/>
    </source>
</evidence>
<keyword evidence="4" id="KW-0378">Hydrolase</keyword>
<dbReference type="Pfam" id="PF08340">
    <property type="entry name" value="YicC-like_C"/>
    <property type="match status" value="1"/>
</dbReference>
<evidence type="ECO:0000256" key="1">
    <source>
        <dbReference type="ARBA" id="ARBA00001968"/>
    </source>
</evidence>
<feature type="domain" description="Endoribonuclease YicC-like N-terminal" evidence="6">
    <location>
        <begin position="1"/>
        <end position="156"/>
    </location>
</feature>
<evidence type="ECO:0000313" key="8">
    <source>
        <dbReference type="EMBL" id="HIU59254.1"/>
    </source>
</evidence>
<dbReference type="AlphaFoldDB" id="A0A9D1SG76"/>
<sequence>MLSMTGYGKGEYKAGGIELTCEVKSVNNRYLDVAVKVPKLFLSREDVVRSLVREKVSRGHVDVFVSFKDKRERPAALTPDLPLASAYVAAARALSEAIPSLADDLTLSSVLRWPDVLRQDEAASADDELFSALESALKEALDALNRMRAAEGEKLRADLSARGENIAALVEKIAVRAPSVAEEYREKLTARVREYLKDVKPDESRLLTEVAAFSDRSNIDEEITRLRSHIAQFKVICAGGTVGRKLDFLVQEFNREANTICSKSNDIEITRLGLELKNEIEKVREQVQNIE</sequence>